<proteinExistence type="inferred from homology"/>
<keyword evidence="2 6" id="KW-0698">rRNA processing</keyword>
<dbReference type="EC" id="2.1.1.-" evidence="6"/>
<keyword evidence="8" id="KW-1185">Reference proteome</keyword>
<organism evidence="7 8">
    <name type="scientific">Thermosulfuriphilus ammonigenes</name>
    <dbReference type="NCBI Taxonomy" id="1936021"/>
    <lineage>
        <taxon>Bacteria</taxon>
        <taxon>Pseudomonadati</taxon>
        <taxon>Thermodesulfobacteriota</taxon>
        <taxon>Thermodesulfobacteria</taxon>
        <taxon>Thermodesulfobacteriales</taxon>
        <taxon>Thermodesulfobacteriaceae</taxon>
        <taxon>Thermosulfuriphilus</taxon>
    </lineage>
</organism>
<dbReference type="Pfam" id="PF02527">
    <property type="entry name" value="GidB"/>
    <property type="match status" value="1"/>
</dbReference>
<feature type="binding site" evidence="6">
    <location>
        <position position="89"/>
    </location>
    <ligand>
        <name>S-adenosyl-L-methionine</name>
        <dbReference type="ChEBI" id="CHEBI:59789"/>
    </ligand>
</feature>
<evidence type="ECO:0000256" key="6">
    <source>
        <dbReference type="HAMAP-Rule" id="MF_00074"/>
    </source>
</evidence>
<dbReference type="SUPFAM" id="SSF53335">
    <property type="entry name" value="S-adenosyl-L-methionine-dependent methyltransferases"/>
    <property type="match status" value="1"/>
</dbReference>
<dbReference type="PANTHER" id="PTHR31760:SF0">
    <property type="entry name" value="S-ADENOSYL-L-METHIONINE-DEPENDENT METHYLTRANSFERASES SUPERFAMILY PROTEIN"/>
    <property type="match status" value="1"/>
</dbReference>
<evidence type="ECO:0000256" key="2">
    <source>
        <dbReference type="ARBA" id="ARBA00022552"/>
    </source>
</evidence>
<feature type="binding site" evidence="6">
    <location>
        <position position="94"/>
    </location>
    <ligand>
        <name>S-adenosyl-L-methionine</name>
        <dbReference type="ChEBI" id="CHEBI:59789"/>
    </ligand>
</feature>
<evidence type="ECO:0000313" key="7">
    <source>
        <dbReference type="EMBL" id="QIJ72182.1"/>
    </source>
</evidence>
<evidence type="ECO:0000256" key="3">
    <source>
        <dbReference type="ARBA" id="ARBA00022603"/>
    </source>
</evidence>
<keyword evidence="1 6" id="KW-0963">Cytoplasm</keyword>
<dbReference type="PIRSF" id="PIRSF003078">
    <property type="entry name" value="GidB"/>
    <property type="match status" value="1"/>
</dbReference>
<comment type="caution">
    <text evidence="6">Lacks conserved residue(s) required for the propagation of feature annotation.</text>
</comment>
<evidence type="ECO:0000256" key="5">
    <source>
        <dbReference type="ARBA" id="ARBA00022691"/>
    </source>
</evidence>
<feature type="binding site" evidence="6">
    <location>
        <position position="157"/>
    </location>
    <ligand>
        <name>S-adenosyl-L-methionine</name>
        <dbReference type="ChEBI" id="CHEBI:59789"/>
    </ligand>
</feature>
<dbReference type="PANTHER" id="PTHR31760">
    <property type="entry name" value="S-ADENOSYL-L-METHIONINE-DEPENDENT METHYLTRANSFERASES SUPERFAMILY PROTEIN"/>
    <property type="match status" value="1"/>
</dbReference>
<dbReference type="Gene3D" id="3.40.50.150">
    <property type="entry name" value="Vaccinia Virus protein VP39"/>
    <property type="match status" value="1"/>
</dbReference>
<dbReference type="GO" id="GO:0005829">
    <property type="term" value="C:cytosol"/>
    <property type="evidence" value="ECO:0007669"/>
    <property type="project" value="TreeGrafter"/>
</dbReference>
<comment type="subcellular location">
    <subcellularLocation>
        <location evidence="6">Cytoplasm</location>
    </subcellularLocation>
</comment>
<dbReference type="RefSeq" id="WP_166032400.1">
    <property type="nucleotide sequence ID" value="NZ_CP048877.1"/>
</dbReference>
<comment type="similarity">
    <text evidence="6">Belongs to the methyltransferase superfamily. RNA methyltransferase RsmG family.</text>
</comment>
<keyword evidence="3 6" id="KW-0489">Methyltransferase</keyword>
<accession>A0A6G7PWZ9</accession>
<sequence length="223" mass="24873">MTTSSIDSVSANNQPLAKKLATGLKALDIDLSAERHQKLLLYLDLLLRYARPLGLTSLDDPLMALERHILDSLTPLPWLPDEGRLLDVGSGAGLPGIPLKIARDTLEVMLIEARRRRASFMTYALGVLDLKGIKVLRCHLGQDCPLKEETYEVVISRALSDLDRFISLAWPYVAPDGWLVAMKGPEIRPELASLSPALREKLFIKNLRLPFSGAKRNLIFIRK</sequence>
<gene>
    <name evidence="6 7" type="primary">rsmG</name>
    <name evidence="7" type="ORF">G4V39_07825</name>
</gene>
<keyword evidence="4 6" id="KW-0808">Transferase</keyword>
<comment type="function">
    <text evidence="6">Specifically methylates the N7 position of a guanine in 16S rRNA.</text>
</comment>
<dbReference type="NCBIfam" id="TIGR00138">
    <property type="entry name" value="rsmG_gidB"/>
    <property type="match status" value="1"/>
</dbReference>
<dbReference type="CDD" id="cd02440">
    <property type="entry name" value="AdoMet_MTases"/>
    <property type="match status" value="1"/>
</dbReference>
<dbReference type="KEGG" id="tav:G4V39_07825"/>
<reference evidence="7 8" key="1">
    <citation type="submission" date="2020-02" db="EMBL/GenBank/DDBJ databases">
        <title>Genome analysis of Thermosulfuriphilus ammonigenes ST65T, an anaerobic thermophilic chemolithoautotrophic bacterium isolated from a deep-sea hydrothermal vent.</title>
        <authorList>
            <person name="Slobodkina G."/>
            <person name="Allioux M."/>
            <person name="Merkel A."/>
            <person name="Alain K."/>
            <person name="Jebbar M."/>
            <person name="Slobodkin A."/>
        </authorList>
    </citation>
    <scope>NUCLEOTIDE SEQUENCE [LARGE SCALE GENOMIC DNA]</scope>
    <source>
        <strain evidence="7 8">ST65</strain>
    </source>
</reference>
<dbReference type="AlphaFoldDB" id="A0A6G7PWZ9"/>
<evidence type="ECO:0000313" key="8">
    <source>
        <dbReference type="Proteomes" id="UP000502179"/>
    </source>
</evidence>
<dbReference type="HAMAP" id="MF_00074">
    <property type="entry name" value="16SrRNA_methyltr_G"/>
    <property type="match status" value="1"/>
</dbReference>
<dbReference type="InterPro" id="IPR003682">
    <property type="entry name" value="rRNA_ssu_MeTfrase_G"/>
</dbReference>
<keyword evidence="5 6" id="KW-0949">S-adenosyl-L-methionine</keyword>
<evidence type="ECO:0000256" key="1">
    <source>
        <dbReference type="ARBA" id="ARBA00022490"/>
    </source>
</evidence>
<dbReference type="EMBL" id="CP048877">
    <property type="protein sequence ID" value="QIJ72182.1"/>
    <property type="molecule type" value="Genomic_DNA"/>
</dbReference>
<protein>
    <recommendedName>
        <fullName evidence="6">Ribosomal RNA small subunit methyltransferase G</fullName>
        <ecNumber evidence="6">2.1.1.-</ecNumber>
    </recommendedName>
    <alternativeName>
        <fullName evidence="6">16S rRNA 7-methylguanosine methyltransferase</fullName>
        <shortName evidence="6">16S rRNA m7G methyltransferase</shortName>
    </alternativeName>
</protein>
<dbReference type="Proteomes" id="UP000502179">
    <property type="component" value="Chromosome"/>
</dbReference>
<name>A0A6G7PWZ9_9BACT</name>
<dbReference type="InterPro" id="IPR029063">
    <property type="entry name" value="SAM-dependent_MTases_sf"/>
</dbReference>
<evidence type="ECO:0000256" key="4">
    <source>
        <dbReference type="ARBA" id="ARBA00022679"/>
    </source>
</evidence>
<dbReference type="GO" id="GO:0070043">
    <property type="term" value="F:rRNA (guanine-N7-)-methyltransferase activity"/>
    <property type="evidence" value="ECO:0007669"/>
    <property type="project" value="UniProtKB-UniRule"/>
</dbReference>